<keyword evidence="2 9" id="KW-0812">Transmembrane</keyword>
<dbReference type="PANTHER" id="PTHR24235:SF2">
    <property type="entry name" value="G-PROTEIN COUPLED RECEPTORS FAMILY 1 PROFILE DOMAIN-CONTAINING PROTEIN"/>
    <property type="match status" value="1"/>
</dbReference>
<dbReference type="Gene3D" id="1.20.1070.10">
    <property type="entry name" value="Rhodopsin 7-helix transmembrane proteins"/>
    <property type="match status" value="1"/>
</dbReference>
<sequence length="452" mass="50873">MGTGEWNGSCIPMQSFIKDKHNIHDVTADVYVKTIFIILYSFLFLFGLLGNGGVVLAMCGNRRLRSARNIFLLNLIITDLLLVLTAVPVTPWYALTKDWQFGSAMCHLVPLSNSCSVFVTSWSLTAISIDKFLHIMDPTKAPVSKRQASFITTFIWSVSTLINYPYFLSFDLVDGGYYVKEGEAPLCGRFCDETKWASDSARQLYGTIVMLLQFVVPMLIISFCYFMILNKVARDSIIQNAQFCHSLSQKQRIDAVNRKKRVNYILIGMVATFIICWLPLTVVNILKDYKKEPDFLKKSAIFFPLGAHVIAMSLVLWNPLLFFWLTRKQKRLNLSRIINTSDILGQVGGYLVRRFGASSSSEGESETEPSNPIGALLMRVTSFASRISSLRRSTRSRRSSKANSSFGSSRRPTFTSTPFTTTLDSEIPPINGRPLIIKSTLSVNPYGEKEML</sequence>
<dbReference type="GO" id="GO:0042923">
    <property type="term" value="F:neuropeptide binding"/>
    <property type="evidence" value="ECO:0007669"/>
    <property type="project" value="TreeGrafter"/>
</dbReference>
<evidence type="ECO:0000256" key="1">
    <source>
        <dbReference type="ARBA" id="ARBA00004141"/>
    </source>
</evidence>
<feature type="domain" description="G-protein coupled receptors family 1 profile" evidence="10">
    <location>
        <begin position="50"/>
        <end position="322"/>
    </location>
</feature>
<accession>A0AAF3J5Z9</accession>
<evidence type="ECO:0000256" key="2">
    <source>
        <dbReference type="ARBA" id="ARBA00022692"/>
    </source>
</evidence>
<feature type="region of interest" description="Disordered" evidence="8">
    <location>
        <begin position="388"/>
        <end position="426"/>
    </location>
</feature>
<feature type="compositionally biased region" description="Low complexity" evidence="8">
    <location>
        <begin position="401"/>
        <end position="422"/>
    </location>
</feature>
<dbReference type="CDD" id="cd15203">
    <property type="entry name" value="7tmA_NPYR-like"/>
    <property type="match status" value="1"/>
</dbReference>
<evidence type="ECO:0000256" key="4">
    <source>
        <dbReference type="ARBA" id="ARBA00023040"/>
    </source>
</evidence>
<feature type="transmembrane region" description="Helical" evidence="9">
    <location>
        <begin position="262"/>
        <end position="280"/>
    </location>
</feature>
<name>A0AAF3J5Z9_9BILA</name>
<feature type="transmembrane region" description="Helical" evidence="9">
    <location>
        <begin position="300"/>
        <end position="326"/>
    </location>
</feature>
<evidence type="ECO:0000256" key="5">
    <source>
        <dbReference type="ARBA" id="ARBA00023136"/>
    </source>
</evidence>
<evidence type="ECO:0000256" key="6">
    <source>
        <dbReference type="ARBA" id="ARBA00023170"/>
    </source>
</evidence>
<comment type="subcellular location">
    <subcellularLocation>
        <location evidence="1">Membrane</location>
        <topology evidence="1">Multi-pass membrane protein</topology>
    </subcellularLocation>
</comment>
<evidence type="ECO:0000256" key="7">
    <source>
        <dbReference type="ARBA" id="ARBA00023224"/>
    </source>
</evidence>
<evidence type="ECO:0000256" key="3">
    <source>
        <dbReference type="ARBA" id="ARBA00022989"/>
    </source>
</evidence>
<dbReference type="PANTHER" id="PTHR24235">
    <property type="entry name" value="NEUROPEPTIDE Y RECEPTOR"/>
    <property type="match status" value="1"/>
</dbReference>
<keyword evidence="6" id="KW-0675">Receptor</keyword>
<keyword evidence="3 9" id="KW-1133">Transmembrane helix</keyword>
<dbReference type="GO" id="GO:0043005">
    <property type="term" value="C:neuron projection"/>
    <property type="evidence" value="ECO:0007669"/>
    <property type="project" value="TreeGrafter"/>
</dbReference>
<proteinExistence type="predicted"/>
<feature type="transmembrane region" description="Helical" evidence="9">
    <location>
        <begin position="148"/>
        <end position="167"/>
    </location>
</feature>
<keyword evidence="7" id="KW-0807">Transducer</keyword>
<dbReference type="Pfam" id="PF00001">
    <property type="entry name" value="7tm_1"/>
    <property type="match status" value="1"/>
</dbReference>
<dbReference type="PRINTS" id="PR00237">
    <property type="entry name" value="GPCRRHODOPSN"/>
</dbReference>
<dbReference type="GO" id="GO:0008188">
    <property type="term" value="F:neuropeptide receptor activity"/>
    <property type="evidence" value="ECO:0007669"/>
    <property type="project" value="TreeGrafter"/>
</dbReference>
<dbReference type="InterPro" id="IPR000276">
    <property type="entry name" value="GPCR_Rhodpsn"/>
</dbReference>
<dbReference type="AlphaFoldDB" id="A0AAF3J5Z9"/>
<keyword evidence="11" id="KW-1185">Reference proteome</keyword>
<feature type="transmembrane region" description="Helical" evidence="9">
    <location>
        <begin position="35"/>
        <end position="59"/>
    </location>
</feature>
<dbReference type="Proteomes" id="UP000887575">
    <property type="component" value="Unassembled WGS sequence"/>
</dbReference>
<feature type="transmembrane region" description="Helical" evidence="9">
    <location>
        <begin position="204"/>
        <end position="228"/>
    </location>
</feature>
<feature type="transmembrane region" description="Helical" evidence="9">
    <location>
        <begin position="107"/>
        <end position="127"/>
    </location>
</feature>
<protein>
    <recommendedName>
        <fullName evidence="10">G-protein coupled receptors family 1 profile domain-containing protein</fullName>
    </recommendedName>
</protein>
<organism evidence="11 12">
    <name type="scientific">Mesorhabditis belari</name>
    <dbReference type="NCBI Taxonomy" id="2138241"/>
    <lineage>
        <taxon>Eukaryota</taxon>
        <taxon>Metazoa</taxon>
        <taxon>Ecdysozoa</taxon>
        <taxon>Nematoda</taxon>
        <taxon>Chromadorea</taxon>
        <taxon>Rhabditida</taxon>
        <taxon>Rhabditina</taxon>
        <taxon>Rhabditomorpha</taxon>
        <taxon>Rhabditoidea</taxon>
        <taxon>Rhabditidae</taxon>
        <taxon>Mesorhabditinae</taxon>
        <taxon>Mesorhabditis</taxon>
    </lineage>
</organism>
<evidence type="ECO:0000259" key="10">
    <source>
        <dbReference type="PROSITE" id="PS50262"/>
    </source>
</evidence>
<keyword evidence="4" id="KW-0297">G-protein coupled receptor</keyword>
<dbReference type="WBParaSite" id="MBELARI_LOCUS18350">
    <property type="protein sequence ID" value="MBELARI_LOCUS18350"/>
    <property type="gene ID" value="MBELARI_LOCUS18350"/>
</dbReference>
<evidence type="ECO:0000313" key="12">
    <source>
        <dbReference type="WBParaSite" id="MBELARI_LOCUS18350"/>
    </source>
</evidence>
<feature type="transmembrane region" description="Helical" evidence="9">
    <location>
        <begin position="71"/>
        <end position="95"/>
    </location>
</feature>
<reference evidence="12" key="1">
    <citation type="submission" date="2024-02" db="UniProtKB">
        <authorList>
            <consortium name="WormBaseParasite"/>
        </authorList>
    </citation>
    <scope>IDENTIFICATION</scope>
</reference>
<dbReference type="InterPro" id="IPR017452">
    <property type="entry name" value="GPCR_Rhodpsn_7TM"/>
</dbReference>
<evidence type="ECO:0000256" key="8">
    <source>
        <dbReference type="SAM" id="MobiDB-lite"/>
    </source>
</evidence>
<dbReference type="SUPFAM" id="SSF81321">
    <property type="entry name" value="Family A G protein-coupled receptor-like"/>
    <property type="match status" value="1"/>
</dbReference>
<dbReference type="GO" id="GO:0005886">
    <property type="term" value="C:plasma membrane"/>
    <property type="evidence" value="ECO:0007669"/>
    <property type="project" value="TreeGrafter"/>
</dbReference>
<dbReference type="PROSITE" id="PS50262">
    <property type="entry name" value="G_PROTEIN_RECEP_F1_2"/>
    <property type="match status" value="1"/>
</dbReference>
<evidence type="ECO:0000256" key="9">
    <source>
        <dbReference type="SAM" id="Phobius"/>
    </source>
</evidence>
<keyword evidence="5 9" id="KW-0472">Membrane</keyword>
<evidence type="ECO:0000313" key="11">
    <source>
        <dbReference type="Proteomes" id="UP000887575"/>
    </source>
</evidence>